<feature type="compositionally biased region" description="Pro residues" evidence="1">
    <location>
        <begin position="13"/>
        <end position="28"/>
    </location>
</feature>
<accession>A0A921UTF2</accession>
<feature type="compositionally biased region" description="Low complexity" evidence="1">
    <location>
        <begin position="92"/>
        <end position="118"/>
    </location>
</feature>
<dbReference type="EMBL" id="CM027681">
    <property type="protein sequence ID" value="KAG0543882.1"/>
    <property type="molecule type" value="Genomic_DNA"/>
</dbReference>
<sequence>MRRSQATLSAPPSTEPTPHTPTPSPAAPPTTAESRTVTFAISMEERKGFLHVLRALRDVRGPAPQALLVLTGDPDLASLRCLLFNLCSAGAAASGSLSLRTRSSRCATRSPTSTSAPATPSPPSDSPSPPSTPASSIPRRCSPSRDPDLVRRPQLAAGPRSS</sequence>
<organism evidence="2 3">
    <name type="scientific">Sorghum bicolor</name>
    <name type="common">Sorghum</name>
    <name type="synonym">Sorghum vulgare</name>
    <dbReference type="NCBI Taxonomy" id="4558"/>
    <lineage>
        <taxon>Eukaryota</taxon>
        <taxon>Viridiplantae</taxon>
        <taxon>Streptophyta</taxon>
        <taxon>Embryophyta</taxon>
        <taxon>Tracheophyta</taxon>
        <taxon>Spermatophyta</taxon>
        <taxon>Magnoliopsida</taxon>
        <taxon>Liliopsida</taxon>
        <taxon>Poales</taxon>
        <taxon>Poaceae</taxon>
        <taxon>PACMAD clade</taxon>
        <taxon>Panicoideae</taxon>
        <taxon>Andropogonodae</taxon>
        <taxon>Andropogoneae</taxon>
        <taxon>Sorghinae</taxon>
        <taxon>Sorghum</taxon>
    </lineage>
</organism>
<reference evidence="2" key="1">
    <citation type="journal article" date="2019" name="BMC Genomics">
        <title>A new reference genome for Sorghum bicolor reveals high levels of sequence similarity between sweet and grain genotypes: implications for the genetics of sugar metabolism.</title>
        <authorList>
            <person name="Cooper E.A."/>
            <person name="Brenton Z.W."/>
            <person name="Flinn B.S."/>
            <person name="Jenkins J."/>
            <person name="Shu S."/>
            <person name="Flowers D."/>
            <person name="Luo F."/>
            <person name="Wang Y."/>
            <person name="Xia P."/>
            <person name="Barry K."/>
            <person name="Daum C."/>
            <person name="Lipzen A."/>
            <person name="Yoshinaga Y."/>
            <person name="Schmutz J."/>
            <person name="Saski C."/>
            <person name="Vermerris W."/>
            <person name="Kresovich S."/>
        </authorList>
    </citation>
    <scope>NUCLEOTIDE SEQUENCE</scope>
</reference>
<name>A0A921UTF2_SORBI</name>
<evidence type="ECO:0000313" key="2">
    <source>
        <dbReference type="EMBL" id="KAG0543882.1"/>
    </source>
</evidence>
<gene>
    <name evidence="2" type="ORF">BDA96_02G227200</name>
</gene>
<feature type="compositionally biased region" description="Pro residues" evidence="1">
    <location>
        <begin position="119"/>
        <end position="132"/>
    </location>
</feature>
<evidence type="ECO:0000256" key="1">
    <source>
        <dbReference type="SAM" id="MobiDB-lite"/>
    </source>
</evidence>
<comment type="caution">
    <text evidence="2">The sequence shown here is derived from an EMBL/GenBank/DDBJ whole genome shotgun (WGS) entry which is preliminary data.</text>
</comment>
<dbReference type="AlphaFoldDB" id="A0A921UTF2"/>
<feature type="region of interest" description="Disordered" evidence="1">
    <location>
        <begin position="92"/>
        <end position="162"/>
    </location>
</feature>
<dbReference type="Gene3D" id="3.40.50.2000">
    <property type="entry name" value="Glycogen Phosphorylase B"/>
    <property type="match status" value="1"/>
</dbReference>
<protein>
    <submittedName>
        <fullName evidence="2">Uncharacterized protein</fullName>
    </submittedName>
</protein>
<feature type="region of interest" description="Disordered" evidence="1">
    <location>
        <begin position="1"/>
        <end position="33"/>
    </location>
</feature>
<evidence type="ECO:0000313" key="3">
    <source>
        <dbReference type="Proteomes" id="UP000807115"/>
    </source>
</evidence>
<reference evidence="2" key="2">
    <citation type="submission" date="2020-10" db="EMBL/GenBank/DDBJ databases">
        <authorList>
            <person name="Cooper E.A."/>
            <person name="Brenton Z.W."/>
            <person name="Flinn B.S."/>
            <person name="Jenkins J."/>
            <person name="Shu S."/>
            <person name="Flowers D."/>
            <person name="Luo F."/>
            <person name="Wang Y."/>
            <person name="Xia P."/>
            <person name="Barry K."/>
            <person name="Daum C."/>
            <person name="Lipzen A."/>
            <person name="Yoshinaga Y."/>
            <person name="Schmutz J."/>
            <person name="Saski C."/>
            <person name="Vermerris W."/>
            <person name="Kresovich S."/>
        </authorList>
    </citation>
    <scope>NUCLEOTIDE SEQUENCE</scope>
</reference>
<proteinExistence type="predicted"/>
<dbReference type="Proteomes" id="UP000807115">
    <property type="component" value="Chromosome 2"/>
</dbReference>